<comment type="caution">
    <text evidence="1">The sequence shown here is derived from an EMBL/GenBank/DDBJ whole genome shotgun (WGS) entry which is preliminary data.</text>
</comment>
<sequence length="749" mass="80680">MRTKLFYSVRFLIPVMLVLASVQIQAQVIVPDAPVPADNPNYPGNDPWTAACAQESFNEYFVEITWAGTANSTNEFVLELSDGNGSFASAVELGRVDDQNTNNTFLMSFALPTNTRGNGYKMRVRSTDPVSTSPESAAYEMYYMDVTGNLNISQLGDGVPPGQICSTGPVTLQVDNIPNPETYQYIWYRSGSPMAGESGHTLNVTQSAMYQAVIDYGNTCTGSGNTDSNIVDVTIGSSGQGIFITPPSKTALCSGDTETLSINATDPSWSYKWYKNGAAIAGATSSTFTVDASISGFEGDYQVEISSSSICTERSAAITMTNSDGFTVTRLNDPNVVLLPAQTETLSISTTATGPTYKWFRNNIEIAGATGASYDASQEGTYYAEITQGGGTCPGTIKNSETTTVVTPASFEITIDYAAAYTSCVNTDIVLALQTINAVLADNSKIDVTSDVSSSFTYQWKKDGVNVSGATSENISLTNPGENGNYILEGNLSTYTATSNSLAVQLLTNETIAITSSGTVFCSSANPITIDTTTDLTTESFAWQRDGIDINTTDFALSITETGVYRLVIAKNGCDLISNEITITPLDPNLITLNPSDTIIFPEGTSRVVTASGGTAYRWYDSDNNEIGTTDSFTFTSEGDYTLIANIDECQVTRQITVEYLDTFKVPNVITPNGDGANDQWILPNSYSNKTDVNVIIYNDKGIELLNVTDYQNNWPESSMAFPQQNMVFYYVIKNASETLKQGTITVIR</sequence>
<protein>
    <submittedName>
        <fullName evidence="1">Gliding motility-associated C-terminal domain-containing protein</fullName>
    </submittedName>
</protein>
<dbReference type="Proteomes" id="UP001595191">
    <property type="component" value="Unassembled WGS sequence"/>
</dbReference>
<organism evidence="1 2">
    <name type="scientific">Meishania litoralis</name>
    <dbReference type="NCBI Taxonomy" id="3434685"/>
    <lineage>
        <taxon>Bacteria</taxon>
        <taxon>Pseudomonadati</taxon>
        <taxon>Bacteroidota</taxon>
        <taxon>Flavobacteriia</taxon>
        <taxon>Flavobacteriales</taxon>
        <taxon>Flavobacteriaceae</taxon>
        <taxon>Meishania</taxon>
    </lineage>
</organism>
<evidence type="ECO:0000313" key="2">
    <source>
        <dbReference type="Proteomes" id="UP001595191"/>
    </source>
</evidence>
<accession>A0ACC7LI09</accession>
<evidence type="ECO:0000313" key="1">
    <source>
        <dbReference type="EMBL" id="MFH6603098.1"/>
    </source>
</evidence>
<dbReference type="EMBL" id="JBHFPV010000001">
    <property type="protein sequence ID" value="MFH6603098.1"/>
    <property type="molecule type" value="Genomic_DNA"/>
</dbReference>
<gene>
    <name evidence="1" type="ORF">ACEZ3G_06390</name>
</gene>
<keyword evidence="2" id="KW-1185">Reference proteome</keyword>
<name>A0ACC7LI09_9FLAO</name>
<proteinExistence type="predicted"/>
<reference evidence="1" key="1">
    <citation type="submission" date="2024-09" db="EMBL/GenBank/DDBJ databases">
        <authorList>
            <person name="Liu J."/>
        </authorList>
    </citation>
    <scope>NUCLEOTIDE SEQUENCE</scope>
    <source>
        <strain evidence="1">NBU2967</strain>
    </source>
</reference>